<dbReference type="InterPro" id="IPR038005">
    <property type="entry name" value="RX-like_CC"/>
</dbReference>
<keyword evidence="5" id="KW-0597">Phosphoprotein</keyword>
<keyword evidence="10" id="KW-0276">Fatty acid metabolism</keyword>
<dbReference type="InterPro" id="IPR058922">
    <property type="entry name" value="WHD_DRP"/>
</dbReference>
<evidence type="ECO:0000256" key="4">
    <source>
        <dbReference type="ARBA" id="ARBA00022516"/>
    </source>
</evidence>
<keyword evidence="13 14" id="KW-0275">Fatty acid biosynthesis</keyword>
<dbReference type="GO" id="GO:0006633">
    <property type="term" value="P:fatty acid biosynthetic process"/>
    <property type="evidence" value="ECO:0007669"/>
    <property type="project" value="UniProtKB-KW"/>
</dbReference>
<sequence length="967" mass="108500">MDFVTGAVSTLLPMLGDLLTRDYQLQASVQDDVAFLKAELESMEAALLQISEAPADRPPDAQDSLWAREIRELSYDVEDCVEAFLAHLHHHAPAPAPPGDRDLLQGLRGLIDRGLGLLRRAKIRRDMGAEVRDIKRRVVEVGERRVRYKIDGVAAKPAGPTAADGLRLSALYAAATELVGTQERSLPACKLYYPLESVLDFQSANRYFIVIDDIWSCSVWNTVRHAFIENRCGSRIITTRILDVAKQANGIYELRPLSPADSRKLFYQRIFGTEDRAPPNHLAEVSKNILKKCGGVPLAVITIASLLATKMRKENTDKYWYQGYESMGSGLEESTDVKDMRRILSISYYDLPPHLKTFLLYLTLYSEDNGIIIEKVIYKLIGEGIIRKHHGRTFYEAGEDYFEDLINRSIIQPMLFNHGSKVWSCFVHDMMLDLIASISEEENLLQALGGSQTMCKPTSKIRRLLLQTMKVEDVKKVVTMNLSHLRSLTVSSEAFTLLPTLSSFPIIRVLDLYGCTQVYNSHCKHICNLYHLRYLKLSLTSITEIPNEIGNLQLLQFLDLNMTNIKALPPAFVQLRKLEFLSVDNRTRLPECLGNLISLQKLSPRITISSPTMLCELSRLTELRRLMLRFDDWDDESYEEPFVHFLSNLVNLESLQVFDCHNGLGSNIGMLLTPGPQQLRSINVGPGTVGCVPLWMPSLLALSALDITLLTLQEEDLQVLGRIPSLRSLYIWVKEHRKDRHKRLAIGSDDCPFRFLTKFRIGPGAMEVEFAAGAMPKLRTVRLDLHVRHTLDQFGDFECGLESLSSLDRAVVHMNCYCAELEEVEAAEASIQKALELNPNRPTLELDKGSRVSGRNVVSMATTRRGGLVSLRSPRFRVYAAKAETVSKVMDIVKQQLALAADVGLTAESKFADLGADSLDTVEIVMALEEEFKITVEEDNAQNITTIQEAADLIDKLVDQNPAAPAA</sequence>
<evidence type="ECO:0000256" key="15">
    <source>
        <dbReference type="SAM" id="Coils"/>
    </source>
</evidence>
<dbReference type="CDD" id="cd14798">
    <property type="entry name" value="RX-CC_like"/>
    <property type="match status" value="1"/>
</dbReference>
<comment type="similarity">
    <text evidence="1">Belongs to the disease resistance NB-LRR family.</text>
</comment>
<dbReference type="Pfam" id="PF23598">
    <property type="entry name" value="LRR_14"/>
    <property type="match status" value="1"/>
</dbReference>
<keyword evidence="9" id="KW-0611">Plant defense</keyword>
<keyword evidence="3 14" id="KW-0596">Phosphopantetheine</keyword>
<dbReference type="InterPro" id="IPR009081">
    <property type="entry name" value="PP-bd_ACP"/>
</dbReference>
<dbReference type="InterPro" id="IPR041118">
    <property type="entry name" value="Rx_N"/>
</dbReference>
<dbReference type="InterPro" id="IPR032675">
    <property type="entry name" value="LRR_dom_sf"/>
</dbReference>
<dbReference type="EMBL" id="CAJGYO010000010">
    <property type="protein sequence ID" value="CAD6256943.1"/>
    <property type="molecule type" value="Genomic_DNA"/>
</dbReference>
<evidence type="ECO:0000256" key="10">
    <source>
        <dbReference type="ARBA" id="ARBA00022832"/>
    </source>
</evidence>
<evidence type="ECO:0000313" key="18">
    <source>
        <dbReference type="Proteomes" id="UP000604825"/>
    </source>
</evidence>
<evidence type="ECO:0000256" key="2">
    <source>
        <dbReference type="ARBA" id="ARBA00010930"/>
    </source>
</evidence>
<dbReference type="Gene3D" id="1.10.8.430">
    <property type="entry name" value="Helical domain of apoptotic protease-activating factors"/>
    <property type="match status" value="1"/>
</dbReference>
<evidence type="ECO:0000256" key="7">
    <source>
        <dbReference type="ARBA" id="ARBA00022737"/>
    </source>
</evidence>
<keyword evidence="4 14" id="KW-0444">Lipid biosynthesis</keyword>
<gene>
    <name evidence="17" type="ORF">NCGR_LOCUS40438</name>
</gene>
<dbReference type="AlphaFoldDB" id="A0A811QHE3"/>
<dbReference type="FunFam" id="1.10.10.10:FF:000322">
    <property type="entry name" value="Probable disease resistance protein At1g63360"/>
    <property type="match status" value="1"/>
</dbReference>
<dbReference type="InterPro" id="IPR036388">
    <property type="entry name" value="WH-like_DNA-bd_sf"/>
</dbReference>
<comment type="caution">
    <text evidence="17">The sequence shown here is derived from an EMBL/GenBank/DDBJ whole genome shotgun (WGS) entry which is preliminary data.</text>
</comment>
<dbReference type="Pfam" id="PF23559">
    <property type="entry name" value="WHD_DRP"/>
    <property type="match status" value="1"/>
</dbReference>
<evidence type="ECO:0000256" key="12">
    <source>
        <dbReference type="ARBA" id="ARBA00023098"/>
    </source>
</evidence>
<dbReference type="Pfam" id="PF00931">
    <property type="entry name" value="NB-ARC"/>
    <property type="match status" value="1"/>
</dbReference>
<feature type="domain" description="Carrier" evidence="16">
    <location>
        <begin position="883"/>
        <end position="958"/>
    </location>
</feature>
<dbReference type="SUPFAM" id="SSF52540">
    <property type="entry name" value="P-loop containing nucleoside triphosphate hydrolases"/>
    <property type="match status" value="1"/>
</dbReference>
<dbReference type="GO" id="GO:0009626">
    <property type="term" value="P:plant-type hypersensitive response"/>
    <property type="evidence" value="ECO:0007669"/>
    <property type="project" value="UniProtKB-ARBA"/>
</dbReference>
<dbReference type="InterPro" id="IPR044974">
    <property type="entry name" value="Disease_R_plants"/>
</dbReference>
<dbReference type="NCBIfam" id="TIGR00517">
    <property type="entry name" value="acyl_carrier"/>
    <property type="match status" value="1"/>
</dbReference>
<dbReference type="PANTHER" id="PTHR23155:SF1229">
    <property type="entry name" value="OS11G0550500 PROTEIN"/>
    <property type="match status" value="1"/>
</dbReference>
<evidence type="ECO:0000259" key="16">
    <source>
        <dbReference type="PROSITE" id="PS50075"/>
    </source>
</evidence>
<evidence type="ECO:0000256" key="13">
    <source>
        <dbReference type="ARBA" id="ARBA00023160"/>
    </source>
</evidence>
<evidence type="ECO:0000313" key="17">
    <source>
        <dbReference type="EMBL" id="CAD6256943.1"/>
    </source>
</evidence>
<evidence type="ECO:0000256" key="6">
    <source>
        <dbReference type="ARBA" id="ARBA00022614"/>
    </source>
</evidence>
<dbReference type="PROSITE" id="PS00012">
    <property type="entry name" value="PHOSPHOPANTETHEINE"/>
    <property type="match status" value="1"/>
</dbReference>
<keyword evidence="6" id="KW-0433">Leucine-rich repeat</keyword>
<dbReference type="SUPFAM" id="SSF52058">
    <property type="entry name" value="L domain-like"/>
    <property type="match status" value="1"/>
</dbReference>
<dbReference type="InterPro" id="IPR055414">
    <property type="entry name" value="LRR_R13L4/SHOC2-like"/>
</dbReference>
<dbReference type="OrthoDB" id="3027644at2759"/>
<proteinExistence type="inferred from homology"/>
<accession>A0A811QHE3</accession>
<keyword evidence="8" id="KW-0547">Nucleotide-binding</keyword>
<dbReference type="GO" id="GO:0002758">
    <property type="term" value="P:innate immune response-activating signaling pathway"/>
    <property type="evidence" value="ECO:0007669"/>
    <property type="project" value="UniProtKB-ARBA"/>
</dbReference>
<dbReference type="InterPro" id="IPR002182">
    <property type="entry name" value="NB-ARC"/>
</dbReference>
<keyword evidence="11 15" id="KW-0175">Coiled coil</keyword>
<dbReference type="SUPFAM" id="SSF47336">
    <property type="entry name" value="ACP-like"/>
    <property type="match status" value="1"/>
</dbReference>
<dbReference type="GO" id="GO:0043531">
    <property type="term" value="F:ADP binding"/>
    <property type="evidence" value="ECO:0007669"/>
    <property type="project" value="InterPro"/>
</dbReference>
<dbReference type="Gene3D" id="1.20.5.4130">
    <property type="match status" value="1"/>
</dbReference>
<dbReference type="Proteomes" id="UP000604825">
    <property type="component" value="Unassembled WGS sequence"/>
</dbReference>
<comment type="similarity">
    <text evidence="2">Belongs to the acyl carrier protein (ACP) family.</text>
</comment>
<keyword evidence="7" id="KW-0677">Repeat</keyword>
<name>A0A811QHE3_9POAL</name>
<dbReference type="PANTHER" id="PTHR23155">
    <property type="entry name" value="DISEASE RESISTANCE PROTEIN RP"/>
    <property type="match status" value="1"/>
</dbReference>
<evidence type="ECO:0000256" key="1">
    <source>
        <dbReference type="ARBA" id="ARBA00008894"/>
    </source>
</evidence>
<dbReference type="PRINTS" id="PR00364">
    <property type="entry name" value="DISEASERSIST"/>
</dbReference>
<evidence type="ECO:0000256" key="11">
    <source>
        <dbReference type="ARBA" id="ARBA00023054"/>
    </source>
</evidence>
<dbReference type="InterPro" id="IPR036736">
    <property type="entry name" value="ACP-like_sf"/>
</dbReference>
<dbReference type="GO" id="GO:0042742">
    <property type="term" value="P:defense response to bacterium"/>
    <property type="evidence" value="ECO:0007669"/>
    <property type="project" value="UniProtKB-ARBA"/>
</dbReference>
<dbReference type="InterPro" id="IPR027417">
    <property type="entry name" value="P-loop_NTPase"/>
</dbReference>
<dbReference type="InterPro" id="IPR003231">
    <property type="entry name" value="ACP"/>
</dbReference>
<feature type="coiled-coil region" evidence="15">
    <location>
        <begin position="26"/>
        <end position="53"/>
    </location>
</feature>
<evidence type="ECO:0000256" key="9">
    <source>
        <dbReference type="ARBA" id="ARBA00022821"/>
    </source>
</evidence>
<dbReference type="Gene3D" id="1.10.1200.10">
    <property type="entry name" value="ACP-like"/>
    <property type="match status" value="1"/>
</dbReference>
<dbReference type="Gene3D" id="3.40.50.300">
    <property type="entry name" value="P-loop containing nucleotide triphosphate hydrolases"/>
    <property type="match status" value="1"/>
</dbReference>
<dbReference type="InterPro" id="IPR006162">
    <property type="entry name" value="Ppantetheine_attach_site"/>
</dbReference>
<dbReference type="Gene3D" id="1.10.10.10">
    <property type="entry name" value="Winged helix-like DNA-binding domain superfamily/Winged helix DNA-binding domain"/>
    <property type="match status" value="1"/>
</dbReference>
<evidence type="ECO:0000256" key="8">
    <source>
        <dbReference type="ARBA" id="ARBA00022741"/>
    </source>
</evidence>
<dbReference type="Pfam" id="PF18052">
    <property type="entry name" value="Rx_N"/>
    <property type="match status" value="1"/>
</dbReference>
<dbReference type="PROSITE" id="PS50075">
    <property type="entry name" value="CARRIER"/>
    <property type="match status" value="1"/>
</dbReference>
<reference evidence="17" key="1">
    <citation type="submission" date="2020-10" db="EMBL/GenBank/DDBJ databases">
        <authorList>
            <person name="Han B."/>
            <person name="Lu T."/>
            <person name="Zhao Q."/>
            <person name="Huang X."/>
            <person name="Zhao Y."/>
        </authorList>
    </citation>
    <scope>NUCLEOTIDE SEQUENCE</scope>
</reference>
<evidence type="ECO:0000256" key="14">
    <source>
        <dbReference type="RuleBase" id="RU000722"/>
    </source>
</evidence>
<keyword evidence="12" id="KW-0443">Lipid metabolism</keyword>
<comment type="function">
    <text evidence="14">Carrier of the growing fatty acid chain in fatty acid biosynthesis.</text>
</comment>
<dbReference type="Gene3D" id="3.80.10.10">
    <property type="entry name" value="Ribonuclease Inhibitor"/>
    <property type="match status" value="1"/>
</dbReference>
<keyword evidence="18" id="KW-1185">Reference proteome</keyword>
<evidence type="ECO:0000256" key="5">
    <source>
        <dbReference type="ARBA" id="ARBA00022553"/>
    </source>
</evidence>
<dbReference type="InterPro" id="IPR042197">
    <property type="entry name" value="Apaf_helical"/>
</dbReference>
<dbReference type="Pfam" id="PF00550">
    <property type="entry name" value="PP-binding"/>
    <property type="match status" value="1"/>
</dbReference>
<dbReference type="HAMAP" id="MF_01217">
    <property type="entry name" value="Acyl_carrier"/>
    <property type="match status" value="1"/>
</dbReference>
<protein>
    <recommendedName>
        <fullName evidence="14">Acyl carrier protein</fullName>
    </recommendedName>
</protein>
<evidence type="ECO:0000256" key="3">
    <source>
        <dbReference type="ARBA" id="ARBA00022450"/>
    </source>
</evidence>
<organism evidence="17 18">
    <name type="scientific">Miscanthus lutarioriparius</name>
    <dbReference type="NCBI Taxonomy" id="422564"/>
    <lineage>
        <taxon>Eukaryota</taxon>
        <taxon>Viridiplantae</taxon>
        <taxon>Streptophyta</taxon>
        <taxon>Embryophyta</taxon>
        <taxon>Tracheophyta</taxon>
        <taxon>Spermatophyta</taxon>
        <taxon>Magnoliopsida</taxon>
        <taxon>Liliopsida</taxon>
        <taxon>Poales</taxon>
        <taxon>Poaceae</taxon>
        <taxon>PACMAD clade</taxon>
        <taxon>Panicoideae</taxon>
        <taxon>Andropogonodae</taxon>
        <taxon>Andropogoneae</taxon>
        <taxon>Saccharinae</taxon>
        <taxon>Miscanthus</taxon>
    </lineage>
</organism>